<accession>A0ABV0NCX8</accession>
<protein>
    <submittedName>
        <fullName evidence="1">Uncharacterized protein</fullName>
    </submittedName>
</protein>
<name>A0ABV0NCX8_9TELE</name>
<gene>
    <name evidence="1" type="ORF">GOODEAATRI_014531</name>
</gene>
<dbReference type="EMBL" id="JAHRIO010031016">
    <property type="protein sequence ID" value="MEQ2168448.1"/>
    <property type="molecule type" value="Genomic_DNA"/>
</dbReference>
<proteinExistence type="predicted"/>
<evidence type="ECO:0000313" key="1">
    <source>
        <dbReference type="EMBL" id="MEQ2168448.1"/>
    </source>
</evidence>
<comment type="caution">
    <text evidence="1">The sequence shown here is derived from an EMBL/GenBank/DDBJ whole genome shotgun (WGS) entry which is preliminary data.</text>
</comment>
<evidence type="ECO:0000313" key="2">
    <source>
        <dbReference type="Proteomes" id="UP001476798"/>
    </source>
</evidence>
<dbReference type="Proteomes" id="UP001476798">
    <property type="component" value="Unassembled WGS sequence"/>
</dbReference>
<sequence>MSSTSLLNTPQQAISLVRGPSILDHIPIFRKGKQIHGQPQCLKDAFKVNNLGYIGKHYFKVKYIGNIKVKYPRVSRSCHGLNKVIENLMPAVHKQFQTVKKNCVFRFVNSKNSCCH</sequence>
<reference evidence="1 2" key="1">
    <citation type="submission" date="2021-06" db="EMBL/GenBank/DDBJ databases">
        <authorList>
            <person name="Palmer J.M."/>
        </authorList>
    </citation>
    <scope>NUCLEOTIDE SEQUENCE [LARGE SCALE GENOMIC DNA]</scope>
    <source>
        <strain evidence="1 2">GA_2019</strain>
        <tissue evidence="1">Muscle</tissue>
    </source>
</reference>
<keyword evidence="2" id="KW-1185">Reference proteome</keyword>
<organism evidence="1 2">
    <name type="scientific">Goodea atripinnis</name>
    <dbReference type="NCBI Taxonomy" id="208336"/>
    <lineage>
        <taxon>Eukaryota</taxon>
        <taxon>Metazoa</taxon>
        <taxon>Chordata</taxon>
        <taxon>Craniata</taxon>
        <taxon>Vertebrata</taxon>
        <taxon>Euteleostomi</taxon>
        <taxon>Actinopterygii</taxon>
        <taxon>Neopterygii</taxon>
        <taxon>Teleostei</taxon>
        <taxon>Neoteleostei</taxon>
        <taxon>Acanthomorphata</taxon>
        <taxon>Ovalentaria</taxon>
        <taxon>Atherinomorphae</taxon>
        <taxon>Cyprinodontiformes</taxon>
        <taxon>Goodeidae</taxon>
        <taxon>Goodea</taxon>
    </lineage>
</organism>